<feature type="domain" description="Methyltransferase" evidence="1">
    <location>
        <begin position="52"/>
        <end position="147"/>
    </location>
</feature>
<keyword evidence="2" id="KW-0808">Transferase</keyword>
<dbReference type="GO" id="GO:0032259">
    <property type="term" value="P:methylation"/>
    <property type="evidence" value="ECO:0007669"/>
    <property type="project" value="UniProtKB-KW"/>
</dbReference>
<dbReference type="InterPro" id="IPR029063">
    <property type="entry name" value="SAM-dependent_MTases_sf"/>
</dbReference>
<gene>
    <name evidence="2" type="ORF">BW730_11725</name>
</gene>
<dbReference type="OrthoDB" id="7062303at2"/>
<dbReference type="Proteomes" id="UP000188145">
    <property type="component" value="Chromosome"/>
</dbReference>
<dbReference type="Pfam" id="PF13649">
    <property type="entry name" value="Methyltransf_25"/>
    <property type="match status" value="1"/>
</dbReference>
<proteinExistence type="predicted"/>
<name>A0A1Q2CPM8_9ACTN</name>
<keyword evidence="3" id="KW-1185">Reference proteome</keyword>
<dbReference type="KEGG" id="tes:BW730_11725"/>
<dbReference type="AlphaFoldDB" id="A0A1Q2CPM8"/>
<dbReference type="Gene3D" id="3.40.50.150">
    <property type="entry name" value="Vaccinia Virus protein VP39"/>
    <property type="match status" value="1"/>
</dbReference>
<dbReference type="GO" id="GO:0008168">
    <property type="term" value="F:methyltransferase activity"/>
    <property type="evidence" value="ECO:0007669"/>
    <property type="project" value="UniProtKB-KW"/>
</dbReference>
<dbReference type="EMBL" id="CP019606">
    <property type="protein sequence ID" value="AQP48056.1"/>
    <property type="molecule type" value="Genomic_DNA"/>
</dbReference>
<dbReference type="CDD" id="cd02440">
    <property type="entry name" value="AdoMet_MTases"/>
    <property type="match status" value="1"/>
</dbReference>
<organism evidence="2 3">
    <name type="scientific">Tessaracoccus aquimaris</name>
    <dbReference type="NCBI Taxonomy" id="1332264"/>
    <lineage>
        <taxon>Bacteria</taxon>
        <taxon>Bacillati</taxon>
        <taxon>Actinomycetota</taxon>
        <taxon>Actinomycetes</taxon>
        <taxon>Propionibacteriales</taxon>
        <taxon>Propionibacteriaceae</taxon>
        <taxon>Tessaracoccus</taxon>
    </lineage>
</organism>
<sequence length="199" mass="21786">MTEPSKWTRIIEADPDHSRRYIERFKVMEAAGHDLAGEVRTVDAMVPRGSRILDAGSGPGRVGGRLHALGHTVVGIDVDPALIAAAERDYPGPTWLVGDLAEMDLPERGIDEGFDVIVSAGNVMGFLAPSTRVEVLRRFRAHLRLDGRVVLGFGAGRGYEFAQFFADVEESGLELDLALSTWDLRPFKADSDFIVAILR</sequence>
<dbReference type="SUPFAM" id="SSF53335">
    <property type="entry name" value="S-adenosyl-L-methionine-dependent methyltransferases"/>
    <property type="match status" value="1"/>
</dbReference>
<dbReference type="InterPro" id="IPR041698">
    <property type="entry name" value="Methyltransf_25"/>
</dbReference>
<dbReference type="RefSeq" id="WP_077686389.1">
    <property type="nucleotide sequence ID" value="NZ_CP019606.1"/>
</dbReference>
<accession>A0A1Q2CPM8</accession>
<reference evidence="3" key="1">
    <citation type="submission" date="2017-02" db="EMBL/GenBank/DDBJ databases">
        <title>Tessaracoccus aquaemaris sp. nov., isolated from the intestine of a Korean rockfish, Sebastes schlegelii, in a marine aquaculture pond.</title>
        <authorList>
            <person name="Tak E.J."/>
            <person name="Bae J.-W."/>
        </authorList>
    </citation>
    <scope>NUCLEOTIDE SEQUENCE [LARGE SCALE GENOMIC DNA]</scope>
    <source>
        <strain evidence="3">NSG39</strain>
    </source>
</reference>
<evidence type="ECO:0000259" key="1">
    <source>
        <dbReference type="Pfam" id="PF13649"/>
    </source>
</evidence>
<evidence type="ECO:0000313" key="3">
    <source>
        <dbReference type="Proteomes" id="UP000188145"/>
    </source>
</evidence>
<evidence type="ECO:0000313" key="2">
    <source>
        <dbReference type="EMBL" id="AQP48056.1"/>
    </source>
</evidence>
<protein>
    <submittedName>
        <fullName evidence="2">SAM-dependent methyltransferase</fullName>
    </submittedName>
</protein>
<keyword evidence="2" id="KW-0489">Methyltransferase</keyword>